<dbReference type="OrthoDB" id="9780724at2"/>
<accession>A0A5B8VJY3</accession>
<keyword evidence="3" id="KW-1185">Reference proteome</keyword>
<sequence length="187" mass="22003">MKLKFIKEKSKVDRPVNRKFLGFSFYYKKGGVGIRVAPKSISRLKDKIRELCKYGKGMNLEIFIHEKLNPCLRGWFNYYKIADIKSLGHELDQWIRHRLRTIMWRQWKCNWTRYVNMCKAGLSKTEARMAAFSNRGPWHIACGLSMNAAFSISYFDNLGLFCFKAQYMRFKQLVNGTAVYGSVRMVV</sequence>
<reference evidence="2 3" key="1">
    <citation type="journal article" date="2017" name="Int. J. Syst. Evol. Microbiol.">
        <title>Arachidicoccus ginsenosidivorans sp. nov., with ginsenoside-converting activity isolated from ginseng cultivating soil.</title>
        <authorList>
            <person name="Siddiqi M.Z."/>
            <person name="Aslam Z."/>
            <person name="Im W.T."/>
        </authorList>
    </citation>
    <scope>NUCLEOTIDE SEQUENCE [LARGE SCALE GENOMIC DNA]</scope>
    <source>
        <strain evidence="2 3">Gsoil 809</strain>
    </source>
</reference>
<protein>
    <recommendedName>
        <fullName evidence="1">Group II intron maturase-specific domain-containing protein</fullName>
    </recommendedName>
</protein>
<dbReference type="Proteomes" id="UP000321291">
    <property type="component" value="Chromosome"/>
</dbReference>
<evidence type="ECO:0000259" key="1">
    <source>
        <dbReference type="Pfam" id="PF08388"/>
    </source>
</evidence>
<evidence type="ECO:0000313" key="3">
    <source>
        <dbReference type="Proteomes" id="UP000321291"/>
    </source>
</evidence>
<dbReference type="EMBL" id="CP042434">
    <property type="protein sequence ID" value="QEC71341.1"/>
    <property type="molecule type" value="Genomic_DNA"/>
</dbReference>
<proteinExistence type="predicted"/>
<dbReference type="KEGG" id="agi:FSB73_06295"/>
<dbReference type="AlphaFoldDB" id="A0A5B8VJY3"/>
<gene>
    <name evidence="2" type="ORF">FSB73_06295</name>
</gene>
<dbReference type="Pfam" id="PF08388">
    <property type="entry name" value="GIIM"/>
    <property type="match status" value="1"/>
</dbReference>
<organism evidence="2 3">
    <name type="scientific">Arachidicoccus ginsenosidivorans</name>
    <dbReference type="NCBI Taxonomy" id="496057"/>
    <lineage>
        <taxon>Bacteria</taxon>
        <taxon>Pseudomonadati</taxon>
        <taxon>Bacteroidota</taxon>
        <taxon>Chitinophagia</taxon>
        <taxon>Chitinophagales</taxon>
        <taxon>Chitinophagaceae</taxon>
        <taxon>Arachidicoccus</taxon>
    </lineage>
</organism>
<dbReference type="RefSeq" id="WP_146780631.1">
    <property type="nucleotide sequence ID" value="NZ_CP042434.1"/>
</dbReference>
<name>A0A5B8VJY3_9BACT</name>
<evidence type="ECO:0000313" key="2">
    <source>
        <dbReference type="EMBL" id="QEC71341.1"/>
    </source>
</evidence>
<feature type="domain" description="Group II intron maturase-specific" evidence="1">
    <location>
        <begin position="42"/>
        <end position="109"/>
    </location>
</feature>
<dbReference type="InterPro" id="IPR013597">
    <property type="entry name" value="Mat_intron_G2"/>
</dbReference>